<keyword evidence="1" id="KW-1133">Transmembrane helix</keyword>
<feature type="transmembrane region" description="Helical" evidence="1">
    <location>
        <begin position="97"/>
        <end position="116"/>
    </location>
</feature>
<evidence type="ECO:0000313" key="3">
    <source>
        <dbReference type="Proteomes" id="UP000503222"/>
    </source>
</evidence>
<gene>
    <name evidence="2" type="ORF">G7077_03405</name>
</gene>
<dbReference type="KEGG" id="spii:G7077_03405"/>
<name>A0A6G7YMY6_9SPHN</name>
<keyword evidence="3" id="KW-1185">Reference proteome</keyword>
<protein>
    <submittedName>
        <fullName evidence="2">Uncharacterized protein</fullName>
    </submittedName>
</protein>
<accession>A0A6G7YMY6</accession>
<dbReference type="EMBL" id="CP049869">
    <property type="protein sequence ID" value="QIK78101.1"/>
    <property type="molecule type" value="Genomic_DNA"/>
</dbReference>
<dbReference type="Proteomes" id="UP000503222">
    <property type="component" value="Chromosome"/>
</dbReference>
<proteinExistence type="predicted"/>
<reference evidence="2 3" key="1">
    <citation type="submission" date="2020-03" db="EMBL/GenBank/DDBJ databases">
        <title>Sphingomonas sp. nov., isolated from fish.</title>
        <authorList>
            <person name="Hyun D.-W."/>
            <person name="Bae J.-W."/>
        </authorList>
    </citation>
    <scope>NUCLEOTIDE SEQUENCE [LARGE SCALE GENOMIC DNA]</scope>
    <source>
        <strain evidence="2 3">HDW15B</strain>
    </source>
</reference>
<evidence type="ECO:0000256" key="1">
    <source>
        <dbReference type="SAM" id="Phobius"/>
    </source>
</evidence>
<feature type="transmembrane region" description="Helical" evidence="1">
    <location>
        <begin position="40"/>
        <end position="58"/>
    </location>
</feature>
<dbReference type="RefSeq" id="WP_166410495.1">
    <property type="nucleotide sequence ID" value="NZ_CP049869.1"/>
</dbReference>
<dbReference type="AlphaFoldDB" id="A0A6G7YMY6"/>
<keyword evidence="1" id="KW-0472">Membrane</keyword>
<sequence>MIISPFLRTILKLDSASCLIMAAGLIPASKLLEPMLGMPTAFLAAAGASLLPVGLFILWLSSRREAAKSLVLLVIAGNVGWVAASLLSLGWLQDRTALGTALLLAQGAAVALFAMLEWRGLRESAWASAA</sequence>
<organism evidence="2 3">
    <name type="scientific">Sphingomonas piscis</name>
    <dbReference type="NCBI Taxonomy" id="2714943"/>
    <lineage>
        <taxon>Bacteria</taxon>
        <taxon>Pseudomonadati</taxon>
        <taxon>Pseudomonadota</taxon>
        <taxon>Alphaproteobacteria</taxon>
        <taxon>Sphingomonadales</taxon>
        <taxon>Sphingomonadaceae</taxon>
        <taxon>Sphingomonas</taxon>
    </lineage>
</organism>
<feature type="transmembrane region" description="Helical" evidence="1">
    <location>
        <begin position="70"/>
        <end position="91"/>
    </location>
</feature>
<evidence type="ECO:0000313" key="2">
    <source>
        <dbReference type="EMBL" id="QIK78101.1"/>
    </source>
</evidence>
<keyword evidence="1" id="KW-0812">Transmembrane</keyword>